<name>A0A2H3SZF7_FUSOX</name>
<dbReference type="EMBL" id="FMJY01000003">
    <property type="protein sequence ID" value="SCO81782.1"/>
    <property type="molecule type" value="Genomic_DNA"/>
</dbReference>
<gene>
    <name evidence="1" type="ORF">FRV6_05995</name>
</gene>
<protein>
    <submittedName>
        <fullName evidence="1">Uncharacterized protein</fullName>
    </submittedName>
</protein>
<evidence type="ECO:0000313" key="1">
    <source>
        <dbReference type="EMBL" id="SCO81782.1"/>
    </source>
</evidence>
<reference evidence="2" key="1">
    <citation type="submission" date="2016-09" db="EMBL/GenBank/DDBJ databases">
        <authorList>
            <person name="Guldener U."/>
        </authorList>
    </citation>
    <scope>NUCLEOTIDE SEQUENCE [LARGE SCALE GENOMIC DNA]</scope>
    <source>
        <strain evidence="2">V64-1</strain>
    </source>
</reference>
<proteinExistence type="predicted"/>
<sequence>MFAVLRKAFP</sequence>
<dbReference type="Proteomes" id="UP000219369">
    <property type="component" value="Unassembled WGS sequence"/>
</dbReference>
<accession>A0A2H3SZF7</accession>
<evidence type="ECO:0000313" key="2">
    <source>
        <dbReference type="Proteomes" id="UP000219369"/>
    </source>
</evidence>
<organism evidence="1 2">
    <name type="scientific">Fusarium oxysporum</name>
    <name type="common">Fusarium vascular wilt</name>
    <dbReference type="NCBI Taxonomy" id="5507"/>
    <lineage>
        <taxon>Eukaryota</taxon>
        <taxon>Fungi</taxon>
        <taxon>Dikarya</taxon>
        <taxon>Ascomycota</taxon>
        <taxon>Pezizomycotina</taxon>
        <taxon>Sordariomycetes</taxon>
        <taxon>Hypocreomycetidae</taxon>
        <taxon>Hypocreales</taxon>
        <taxon>Nectriaceae</taxon>
        <taxon>Fusarium</taxon>
        <taxon>Fusarium oxysporum species complex</taxon>
    </lineage>
</organism>